<dbReference type="InterPro" id="IPR036388">
    <property type="entry name" value="WH-like_DNA-bd_sf"/>
</dbReference>
<name>A0A845M038_9RHOB</name>
<reference evidence="2 3" key="1">
    <citation type="submission" date="2019-12" db="EMBL/GenBank/DDBJ databases">
        <title>Maritimibacter sp. nov. sp. isolated from sea sand.</title>
        <authorList>
            <person name="Kim J."/>
            <person name="Jeong S.E."/>
            <person name="Jung H.S."/>
            <person name="Jeon C.O."/>
        </authorList>
    </citation>
    <scope>NUCLEOTIDE SEQUENCE [LARGE SCALE GENOMIC DNA]</scope>
    <source>
        <strain evidence="2 3">DP07</strain>
    </source>
</reference>
<keyword evidence="3" id="KW-1185">Reference proteome</keyword>
<dbReference type="PANTHER" id="PTHR23131:SF0">
    <property type="entry name" value="ENDORIBONUCLEASE LACTB2"/>
    <property type="match status" value="1"/>
</dbReference>
<dbReference type="PANTHER" id="PTHR23131">
    <property type="entry name" value="ENDORIBONUCLEASE LACTB2"/>
    <property type="match status" value="1"/>
</dbReference>
<evidence type="ECO:0000313" key="2">
    <source>
        <dbReference type="EMBL" id="MZR12956.1"/>
    </source>
</evidence>
<dbReference type="Pfam" id="PF00753">
    <property type="entry name" value="Lactamase_B"/>
    <property type="match status" value="1"/>
</dbReference>
<comment type="caution">
    <text evidence="2">The sequence shown here is derived from an EMBL/GenBank/DDBJ whole genome shotgun (WGS) entry which is preliminary data.</text>
</comment>
<gene>
    <name evidence="2" type="ORF">GQE99_07980</name>
</gene>
<dbReference type="InterPro" id="IPR001279">
    <property type="entry name" value="Metallo-B-lactamas"/>
</dbReference>
<dbReference type="GO" id="GO:0016787">
    <property type="term" value="F:hydrolase activity"/>
    <property type="evidence" value="ECO:0007669"/>
    <property type="project" value="UniProtKB-KW"/>
</dbReference>
<dbReference type="Gene3D" id="1.10.10.10">
    <property type="entry name" value="Winged helix-like DNA-binding domain superfamily/Winged helix DNA-binding domain"/>
    <property type="match status" value="1"/>
</dbReference>
<dbReference type="InterPro" id="IPR050662">
    <property type="entry name" value="Sec-metab_biosynth-thioest"/>
</dbReference>
<dbReference type="RefSeq" id="WP_161351069.1">
    <property type="nucleotide sequence ID" value="NZ_WTUX01000011.1"/>
</dbReference>
<keyword evidence="2" id="KW-0378">Hydrolase</keyword>
<dbReference type="SMART" id="SM00849">
    <property type="entry name" value="Lactamase_B"/>
    <property type="match status" value="1"/>
</dbReference>
<dbReference type="Gene3D" id="3.60.15.10">
    <property type="entry name" value="Ribonuclease Z/Hydroxyacylglutathione hydrolase-like"/>
    <property type="match status" value="1"/>
</dbReference>
<organism evidence="2 3">
    <name type="scientific">Maritimibacter harenae</name>
    <dbReference type="NCBI Taxonomy" id="2606218"/>
    <lineage>
        <taxon>Bacteria</taxon>
        <taxon>Pseudomonadati</taxon>
        <taxon>Pseudomonadota</taxon>
        <taxon>Alphaproteobacteria</taxon>
        <taxon>Rhodobacterales</taxon>
        <taxon>Roseobacteraceae</taxon>
        <taxon>Maritimibacter</taxon>
    </lineage>
</organism>
<evidence type="ECO:0000259" key="1">
    <source>
        <dbReference type="SMART" id="SM00849"/>
    </source>
</evidence>
<proteinExistence type="predicted"/>
<dbReference type="EMBL" id="WTUX01000011">
    <property type="protein sequence ID" value="MZR12956.1"/>
    <property type="molecule type" value="Genomic_DNA"/>
</dbReference>
<dbReference type="AlphaFoldDB" id="A0A845M038"/>
<dbReference type="InterPro" id="IPR041516">
    <property type="entry name" value="LACTB2_WH"/>
</dbReference>
<feature type="domain" description="Metallo-beta-lactamase" evidence="1">
    <location>
        <begin position="35"/>
        <end position="216"/>
    </location>
</feature>
<dbReference type="InterPro" id="IPR036866">
    <property type="entry name" value="RibonucZ/Hydroxyglut_hydro"/>
</dbReference>
<sequence length="303" mass="32203">MEMPPDMPAHGEMVPLEPGLRRIIAPNPSPMTYWGTNTFVLGEGRVTVVDPGPMLPDHLEAILAGLAPGETIDRILVTHSHVDHSPLARPLAERTGAPVLAFGNATAGRSPVMADLVAQGMTSGGEGVDHDFVPDEILGDGDRLDIGGGLTVEAIWTPGHYSNHLSFAMGDLVLVGDHVMAWASSLVSPPDGDLTAFMASCDRLMARDERIHYPAHGPAIEDPKARLTWLIEHRKGREAQILAALTNGPATAEALTRAIYTDVDPALLPAAERNVFAHLIDLATRGQVTADPALSPDATFART</sequence>
<dbReference type="Pfam" id="PF17778">
    <property type="entry name" value="WHD_BLACT"/>
    <property type="match status" value="1"/>
</dbReference>
<evidence type="ECO:0000313" key="3">
    <source>
        <dbReference type="Proteomes" id="UP000467322"/>
    </source>
</evidence>
<accession>A0A845M038</accession>
<protein>
    <submittedName>
        <fullName evidence="2">MBL fold metallo-hydrolase</fullName>
    </submittedName>
</protein>
<dbReference type="CDD" id="cd16278">
    <property type="entry name" value="metallo-hydrolase-like_MBL-fold"/>
    <property type="match status" value="1"/>
</dbReference>
<dbReference type="Proteomes" id="UP000467322">
    <property type="component" value="Unassembled WGS sequence"/>
</dbReference>
<dbReference type="SUPFAM" id="SSF56281">
    <property type="entry name" value="Metallo-hydrolase/oxidoreductase"/>
    <property type="match status" value="1"/>
</dbReference>